<dbReference type="AlphaFoldDB" id="A0A2K3URM6"/>
<keyword evidence="1" id="KW-0808">Transferase</keyword>
<dbReference type="OrthoDB" id="9808443at2"/>
<keyword evidence="2" id="KW-1185">Reference proteome</keyword>
<name>A0A2K3URM6_9DEIO</name>
<dbReference type="Proteomes" id="UP000236379">
    <property type="component" value="Unassembled WGS sequence"/>
</dbReference>
<proteinExistence type="predicted"/>
<gene>
    <name evidence="1" type="ORF">CVO96_20475</name>
</gene>
<protein>
    <submittedName>
        <fullName evidence="1">Nucleotidyl transferase AbiEii/AbiGii toxin family protein</fullName>
    </submittedName>
</protein>
<accession>A0A2K3URM6</accession>
<evidence type="ECO:0000313" key="1">
    <source>
        <dbReference type="EMBL" id="PNY79178.1"/>
    </source>
</evidence>
<dbReference type="EMBL" id="PPPD01000006">
    <property type="protein sequence ID" value="PNY79178.1"/>
    <property type="molecule type" value="Genomic_DNA"/>
</dbReference>
<sequence>MTKITEPNPASILARLRALGRTRYPNLPANAMLLLYAQQGLLARLDASPYAERFVLKGALSLFARFGQAARPTEDLDFASRGLPHTPEDVRAVLGEVCGLRFGDGLTFDAATISVIPHQLGHAYPGVKAHVVARLGASRADLKIDVSFGNAITPAPVVWTFPPLLLEQGVAVPIYPLETVVTEKFAALVEIGEATTRMKDLYDLHMILTREALGARDTSLALRRSFAARGTPAAAVPLVLDEAFGRSEVLTRRWNQYLARTRFSAPPFEGIMALLRTFYRPLLMEGRDQGTWSPAAAHWQDASGE</sequence>
<comment type="caution">
    <text evidence="1">The sequence shown here is derived from an EMBL/GenBank/DDBJ whole genome shotgun (WGS) entry which is preliminary data.</text>
</comment>
<reference evidence="1 2" key="1">
    <citation type="submission" date="2018-01" db="EMBL/GenBank/DDBJ databases">
        <title>Deinococcus koreensis sp. nov., a radiation-resistant bacterium isolated from river water.</title>
        <authorList>
            <person name="Choi A."/>
        </authorList>
    </citation>
    <scope>NUCLEOTIDE SEQUENCE [LARGE SCALE GENOMIC DNA]</scope>
    <source>
        <strain evidence="1 2">SJW1-2</strain>
    </source>
</reference>
<organism evidence="1 2">
    <name type="scientific">Deinococcus koreensis</name>
    <dbReference type="NCBI Taxonomy" id="2054903"/>
    <lineage>
        <taxon>Bacteria</taxon>
        <taxon>Thermotogati</taxon>
        <taxon>Deinococcota</taxon>
        <taxon>Deinococci</taxon>
        <taxon>Deinococcales</taxon>
        <taxon>Deinococcaceae</taxon>
        <taxon>Deinococcus</taxon>
    </lineage>
</organism>
<dbReference type="GO" id="GO:0016740">
    <property type="term" value="F:transferase activity"/>
    <property type="evidence" value="ECO:0007669"/>
    <property type="project" value="UniProtKB-KW"/>
</dbReference>
<evidence type="ECO:0000313" key="2">
    <source>
        <dbReference type="Proteomes" id="UP000236379"/>
    </source>
</evidence>
<dbReference type="InterPro" id="IPR014942">
    <property type="entry name" value="AbiEii"/>
</dbReference>
<dbReference type="RefSeq" id="WP_103314329.1">
    <property type="nucleotide sequence ID" value="NZ_PPPD01000006.1"/>
</dbReference>
<dbReference type="Pfam" id="PF08843">
    <property type="entry name" value="AbiEii"/>
    <property type="match status" value="1"/>
</dbReference>